<feature type="non-terminal residue" evidence="1">
    <location>
        <position position="10"/>
    </location>
</feature>
<evidence type="ECO:0000313" key="2">
    <source>
        <dbReference type="Proteomes" id="UP000288716"/>
    </source>
</evidence>
<gene>
    <name evidence="1" type="ORF">B4U80_05223</name>
</gene>
<dbReference type="EMBL" id="NCKV01005814">
    <property type="protein sequence ID" value="RWS23829.1"/>
    <property type="molecule type" value="Genomic_DNA"/>
</dbReference>
<accession>A0A443S8E8</accession>
<reference evidence="1 2" key="1">
    <citation type="journal article" date="2018" name="Gigascience">
        <title>Genomes of trombidid mites reveal novel predicted allergens and laterally-transferred genes associated with secondary metabolism.</title>
        <authorList>
            <person name="Dong X."/>
            <person name="Chaisiri K."/>
            <person name="Xia D."/>
            <person name="Armstrong S.D."/>
            <person name="Fang Y."/>
            <person name="Donnelly M.J."/>
            <person name="Kadowaki T."/>
            <person name="McGarry J.W."/>
            <person name="Darby A.C."/>
            <person name="Makepeace B.L."/>
        </authorList>
    </citation>
    <scope>NUCLEOTIDE SEQUENCE [LARGE SCALE GENOMIC DNA]</scope>
    <source>
        <strain evidence="1">UoL-UT</strain>
    </source>
</reference>
<comment type="caution">
    <text evidence="1">The sequence shown here is derived from an EMBL/GenBank/DDBJ whole genome shotgun (WGS) entry which is preliminary data.</text>
</comment>
<evidence type="ECO:0000313" key="1">
    <source>
        <dbReference type="EMBL" id="RWS23829.1"/>
    </source>
</evidence>
<organism evidence="1 2">
    <name type="scientific">Leptotrombidium deliense</name>
    <dbReference type="NCBI Taxonomy" id="299467"/>
    <lineage>
        <taxon>Eukaryota</taxon>
        <taxon>Metazoa</taxon>
        <taxon>Ecdysozoa</taxon>
        <taxon>Arthropoda</taxon>
        <taxon>Chelicerata</taxon>
        <taxon>Arachnida</taxon>
        <taxon>Acari</taxon>
        <taxon>Acariformes</taxon>
        <taxon>Trombidiformes</taxon>
        <taxon>Prostigmata</taxon>
        <taxon>Anystina</taxon>
        <taxon>Parasitengona</taxon>
        <taxon>Trombiculoidea</taxon>
        <taxon>Trombiculidae</taxon>
        <taxon>Leptotrombidium</taxon>
    </lineage>
</organism>
<protein>
    <submittedName>
        <fullName evidence="1">Uncharacterized protein</fullName>
    </submittedName>
</protein>
<dbReference type="VEuPathDB" id="VectorBase:LDEU008212"/>
<proteinExistence type="predicted"/>
<keyword evidence="2" id="KW-1185">Reference proteome</keyword>
<dbReference type="Proteomes" id="UP000288716">
    <property type="component" value="Unassembled WGS sequence"/>
</dbReference>
<name>A0A443S8E8_9ACAR</name>
<sequence length="10" mass="1260">MRHSGERPYK</sequence>